<dbReference type="PANTHER" id="PTHR43459:SF1">
    <property type="entry name" value="EG:BACN32G11.4 PROTEIN"/>
    <property type="match status" value="1"/>
</dbReference>
<keyword evidence="3" id="KW-0732">Signal</keyword>
<evidence type="ECO:0000313" key="5">
    <source>
        <dbReference type="Proteomes" id="UP000481861"/>
    </source>
</evidence>
<sequence length="299" mass="32892">MKFLSTLSVFAAPIAALHASARSPTNATEPIITTKVTPSYWRATFANPPFNIEDNAWFASFFALVNKITHDPDVKVVVFDSSAPDFFMAHFDIINPVKQEYLDTYWGNITLLANSPVLTIAAVQGIARGGGAELVAALDVQFASKEKAKFGQIEVGFGQLPGGGGMSLLPRLVGRSRALEIILGSEDFDADTAAEYGWINRAIPDAEFEEFVDSYARRVSSFDKVALSEAKRIVNKRSSYPTAEEQKEDWNAFLGTLRQPHVQARTGKAIELGLQKDLDFELNIDQEMMKLVGKGPWNV</sequence>
<dbReference type="OrthoDB" id="410701at2759"/>
<dbReference type="Pfam" id="PF00378">
    <property type="entry name" value="ECH_1"/>
    <property type="match status" value="1"/>
</dbReference>
<feature type="chain" id="PRO_5028880969" evidence="3">
    <location>
        <begin position="28"/>
        <end position="299"/>
    </location>
</feature>
<comment type="pathway">
    <text evidence="1">Mycotoxin biosynthesis.</text>
</comment>
<dbReference type="InterPro" id="IPR001753">
    <property type="entry name" value="Enoyl-CoA_hydra/iso"/>
</dbReference>
<dbReference type="PANTHER" id="PTHR43459">
    <property type="entry name" value="ENOYL-COA HYDRATASE"/>
    <property type="match status" value="1"/>
</dbReference>
<dbReference type="Proteomes" id="UP000481861">
    <property type="component" value="Unassembled WGS sequence"/>
</dbReference>
<dbReference type="AlphaFoldDB" id="A0A7C8M3P2"/>
<keyword evidence="2" id="KW-0843">Virulence</keyword>
<dbReference type="CDD" id="cd06558">
    <property type="entry name" value="crotonase-like"/>
    <property type="match status" value="1"/>
</dbReference>
<keyword evidence="5" id="KW-1185">Reference proteome</keyword>
<dbReference type="InterPro" id="IPR029045">
    <property type="entry name" value="ClpP/crotonase-like_dom_sf"/>
</dbReference>
<dbReference type="EMBL" id="JAADJZ010000023">
    <property type="protein sequence ID" value="KAF2867498.1"/>
    <property type="molecule type" value="Genomic_DNA"/>
</dbReference>
<evidence type="ECO:0000313" key="4">
    <source>
        <dbReference type="EMBL" id="KAF2867498.1"/>
    </source>
</evidence>
<organism evidence="4 5">
    <name type="scientific">Massariosphaeria phaeospora</name>
    <dbReference type="NCBI Taxonomy" id="100035"/>
    <lineage>
        <taxon>Eukaryota</taxon>
        <taxon>Fungi</taxon>
        <taxon>Dikarya</taxon>
        <taxon>Ascomycota</taxon>
        <taxon>Pezizomycotina</taxon>
        <taxon>Dothideomycetes</taxon>
        <taxon>Pleosporomycetidae</taxon>
        <taxon>Pleosporales</taxon>
        <taxon>Pleosporales incertae sedis</taxon>
        <taxon>Massariosphaeria</taxon>
    </lineage>
</organism>
<accession>A0A7C8M3P2</accession>
<name>A0A7C8M3P2_9PLEO</name>
<evidence type="ECO:0000256" key="3">
    <source>
        <dbReference type="SAM" id="SignalP"/>
    </source>
</evidence>
<feature type="signal peptide" evidence="3">
    <location>
        <begin position="1"/>
        <end position="27"/>
    </location>
</feature>
<evidence type="ECO:0000256" key="1">
    <source>
        <dbReference type="ARBA" id="ARBA00004685"/>
    </source>
</evidence>
<protein>
    <submittedName>
        <fullName evidence="4">Enoyl-CoA hydratase/carnithine racemase</fullName>
    </submittedName>
</protein>
<proteinExistence type="predicted"/>
<gene>
    <name evidence="4" type="ORF">BDV95DRAFT_502921</name>
</gene>
<dbReference type="Gene3D" id="3.90.226.10">
    <property type="entry name" value="2-enoyl-CoA Hydratase, Chain A, domain 1"/>
    <property type="match status" value="1"/>
</dbReference>
<comment type="caution">
    <text evidence="4">The sequence shown here is derived from an EMBL/GenBank/DDBJ whole genome shotgun (WGS) entry which is preliminary data.</text>
</comment>
<reference evidence="4 5" key="1">
    <citation type="submission" date="2020-01" db="EMBL/GenBank/DDBJ databases">
        <authorList>
            <consortium name="DOE Joint Genome Institute"/>
            <person name="Haridas S."/>
            <person name="Albert R."/>
            <person name="Binder M."/>
            <person name="Bloem J."/>
            <person name="Labutti K."/>
            <person name="Salamov A."/>
            <person name="Andreopoulos B."/>
            <person name="Baker S.E."/>
            <person name="Barry K."/>
            <person name="Bills G."/>
            <person name="Bluhm B.H."/>
            <person name="Cannon C."/>
            <person name="Castanera R."/>
            <person name="Culley D.E."/>
            <person name="Daum C."/>
            <person name="Ezra D."/>
            <person name="Gonzalez J.B."/>
            <person name="Henrissat B."/>
            <person name="Kuo A."/>
            <person name="Liang C."/>
            <person name="Lipzen A."/>
            <person name="Lutzoni F."/>
            <person name="Magnuson J."/>
            <person name="Mondo S."/>
            <person name="Nolan M."/>
            <person name="Ohm R."/>
            <person name="Pangilinan J."/>
            <person name="Park H.-J.H."/>
            <person name="Ramirez L."/>
            <person name="Alfaro M."/>
            <person name="Sun H."/>
            <person name="Tritt A."/>
            <person name="Yoshinaga Y."/>
            <person name="Zwiers L.-H.L."/>
            <person name="Turgeon B.G."/>
            <person name="Goodwin S.B."/>
            <person name="Spatafora J.W."/>
            <person name="Crous P.W."/>
            <person name="Grigoriev I.V."/>
        </authorList>
    </citation>
    <scope>NUCLEOTIDE SEQUENCE [LARGE SCALE GENOMIC DNA]</scope>
    <source>
        <strain evidence="4 5">CBS 611.86</strain>
    </source>
</reference>
<dbReference type="SUPFAM" id="SSF52096">
    <property type="entry name" value="ClpP/crotonase"/>
    <property type="match status" value="1"/>
</dbReference>
<evidence type="ECO:0000256" key="2">
    <source>
        <dbReference type="ARBA" id="ARBA00023026"/>
    </source>
</evidence>